<reference evidence="2" key="1">
    <citation type="submission" date="2023-02" db="EMBL/GenBank/DDBJ databases">
        <title>Genome of toxic invasive species Heracleum sosnowskyi carries increased number of genes despite the absence of recent whole-genome duplications.</title>
        <authorList>
            <person name="Schelkunov M."/>
            <person name="Shtratnikova V."/>
            <person name="Makarenko M."/>
            <person name="Klepikova A."/>
            <person name="Omelchenko D."/>
            <person name="Novikova G."/>
            <person name="Obukhova E."/>
            <person name="Bogdanov V."/>
            <person name="Penin A."/>
            <person name="Logacheva M."/>
        </authorList>
    </citation>
    <scope>NUCLEOTIDE SEQUENCE</scope>
    <source>
        <strain evidence="2">Hsosn_3</strain>
        <tissue evidence="2">Leaf</tissue>
    </source>
</reference>
<dbReference type="Gene3D" id="3.50.7.10">
    <property type="entry name" value="GroEL"/>
    <property type="match status" value="1"/>
</dbReference>
<keyword evidence="1" id="KW-0812">Transmembrane</keyword>
<keyword evidence="3" id="KW-1185">Reference proteome</keyword>
<dbReference type="SUPFAM" id="SSF52029">
    <property type="entry name" value="GroEL apical domain-like"/>
    <property type="match status" value="1"/>
</dbReference>
<sequence>MASTVLKIAVTTAVVAATTVLWRVLNWVWLRPKNFEKHLRKQGFNGNSYRILSMLMATRSNPIPISHDVPPRFSASWSATMVCAIKAPGFRENRKSNLQDLAVLTGGQLDVEWIA</sequence>
<dbReference type="EMBL" id="JAUIZM010000003">
    <property type="protein sequence ID" value="KAK1393365.1"/>
    <property type="molecule type" value="Genomic_DNA"/>
</dbReference>
<dbReference type="AlphaFoldDB" id="A0AAD8IWR8"/>
<evidence type="ECO:0008006" key="4">
    <source>
        <dbReference type="Google" id="ProtNLM"/>
    </source>
</evidence>
<protein>
    <recommendedName>
        <fullName evidence="4">Cytochrome P450</fullName>
    </recommendedName>
</protein>
<organism evidence="2 3">
    <name type="scientific">Heracleum sosnowskyi</name>
    <dbReference type="NCBI Taxonomy" id="360622"/>
    <lineage>
        <taxon>Eukaryota</taxon>
        <taxon>Viridiplantae</taxon>
        <taxon>Streptophyta</taxon>
        <taxon>Embryophyta</taxon>
        <taxon>Tracheophyta</taxon>
        <taxon>Spermatophyta</taxon>
        <taxon>Magnoliopsida</taxon>
        <taxon>eudicotyledons</taxon>
        <taxon>Gunneridae</taxon>
        <taxon>Pentapetalae</taxon>
        <taxon>asterids</taxon>
        <taxon>campanulids</taxon>
        <taxon>Apiales</taxon>
        <taxon>Apiaceae</taxon>
        <taxon>Apioideae</taxon>
        <taxon>apioid superclade</taxon>
        <taxon>Tordylieae</taxon>
        <taxon>Tordyliinae</taxon>
        <taxon>Heracleum</taxon>
    </lineage>
</organism>
<proteinExistence type="predicted"/>
<evidence type="ECO:0000256" key="1">
    <source>
        <dbReference type="SAM" id="Phobius"/>
    </source>
</evidence>
<gene>
    <name evidence="2" type="ORF">POM88_012421</name>
</gene>
<evidence type="ECO:0000313" key="3">
    <source>
        <dbReference type="Proteomes" id="UP001237642"/>
    </source>
</evidence>
<dbReference type="Proteomes" id="UP001237642">
    <property type="component" value="Unassembled WGS sequence"/>
</dbReference>
<keyword evidence="1" id="KW-1133">Transmembrane helix</keyword>
<evidence type="ECO:0000313" key="2">
    <source>
        <dbReference type="EMBL" id="KAK1393365.1"/>
    </source>
</evidence>
<comment type="caution">
    <text evidence="2">The sequence shown here is derived from an EMBL/GenBank/DDBJ whole genome shotgun (WGS) entry which is preliminary data.</text>
</comment>
<reference evidence="2" key="2">
    <citation type="submission" date="2023-05" db="EMBL/GenBank/DDBJ databases">
        <authorList>
            <person name="Schelkunov M.I."/>
        </authorList>
    </citation>
    <scope>NUCLEOTIDE SEQUENCE</scope>
    <source>
        <strain evidence="2">Hsosn_3</strain>
        <tissue evidence="2">Leaf</tissue>
    </source>
</reference>
<accession>A0AAD8IWR8</accession>
<feature type="transmembrane region" description="Helical" evidence="1">
    <location>
        <begin position="6"/>
        <end position="30"/>
    </location>
</feature>
<keyword evidence="1" id="KW-0472">Membrane</keyword>
<dbReference type="InterPro" id="IPR027409">
    <property type="entry name" value="GroEL-like_apical_dom_sf"/>
</dbReference>
<name>A0AAD8IWR8_9APIA</name>